<dbReference type="InterPro" id="IPR019832">
    <property type="entry name" value="Mn/Fe_SOD_C"/>
</dbReference>
<name>A0A5C2SQ36_9APHY</name>
<evidence type="ECO:0000313" key="7">
    <source>
        <dbReference type="Proteomes" id="UP000313359"/>
    </source>
</evidence>
<protein>
    <recommendedName>
        <fullName evidence="2">superoxide dismutase</fullName>
        <ecNumber evidence="2">1.15.1.1</ecNumber>
    </recommendedName>
</protein>
<reference evidence="6" key="1">
    <citation type="journal article" date="2018" name="Genome Biol. Evol.">
        <title>Genomics and development of Lentinus tigrinus, a white-rot wood-decaying mushroom with dimorphic fruiting bodies.</title>
        <authorList>
            <person name="Wu B."/>
            <person name="Xu Z."/>
            <person name="Knudson A."/>
            <person name="Carlson A."/>
            <person name="Chen N."/>
            <person name="Kovaka S."/>
            <person name="LaButti K."/>
            <person name="Lipzen A."/>
            <person name="Pennachio C."/>
            <person name="Riley R."/>
            <person name="Schakwitz W."/>
            <person name="Umezawa K."/>
            <person name="Ohm R.A."/>
            <person name="Grigoriev I.V."/>
            <person name="Nagy L.G."/>
            <person name="Gibbons J."/>
            <person name="Hibbett D."/>
        </authorList>
    </citation>
    <scope>NUCLEOTIDE SEQUENCE [LARGE SCALE GENOMIC DNA]</scope>
    <source>
        <strain evidence="6">ALCF2SS1-6</strain>
    </source>
</reference>
<evidence type="ECO:0000256" key="4">
    <source>
        <dbReference type="ARBA" id="ARBA00023002"/>
    </source>
</evidence>
<evidence type="ECO:0000256" key="2">
    <source>
        <dbReference type="ARBA" id="ARBA00012682"/>
    </source>
</evidence>
<dbReference type="Pfam" id="PF02777">
    <property type="entry name" value="Sod_Fe_C"/>
    <property type="match status" value="1"/>
</dbReference>
<dbReference type="SUPFAM" id="SSF54719">
    <property type="entry name" value="Fe,Mn superoxide dismutase (SOD), C-terminal domain"/>
    <property type="match status" value="1"/>
</dbReference>
<evidence type="ECO:0000256" key="3">
    <source>
        <dbReference type="ARBA" id="ARBA00022723"/>
    </source>
</evidence>
<dbReference type="GO" id="GO:0004784">
    <property type="term" value="F:superoxide dismutase activity"/>
    <property type="evidence" value="ECO:0007669"/>
    <property type="project" value="UniProtKB-EC"/>
</dbReference>
<dbReference type="STRING" id="1328759.A0A5C2SQ36"/>
<dbReference type="Gene3D" id="3.55.40.20">
    <property type="entry name" value="Iron/manganese superoxide dismutase, C-terminal domain"/>
    <property type="match status" value="1"/>
</dbReference>
<evidence type="ECO:0000313" key="6">
    <source>
        <dbReference type="EMBL" id="RPD63586.1"/>
    </source>
</evidence>
<proteinExistence type="inferred from homology"/>
<dbReference type="EMBL" id="ML122256">
    <property type="protein sequence ID" value="RPD63586.1"/>
    <property type="molecule type" value="Genomic_DNA"/>
</dbReference>
<dbReference type="PANTHER" id="PTHR11404:SF6">
    <property type="entry name" value="SUPEROXIDE DISMUTASE [MN], MITOCHONDRIAL"/>
    <property type="match status" value="1"/>
</dbReference>
<organism evidence="6 7">
    <name type="scientific">Lentinus tigrinus ALCF2SS1-6</name>
    <dbReference type="NCBI Taxonomy" id="1328759"/>
    <lineage>
        <taxon>Eukaryota</taxon>
        <taxon>Fungi</taxon>
        <taxon>Dikarya</taxon>
        <taxon>Basidiomycota</taxon>
        <taxon>Agaricomycotina</taxon>
        <taxon>Agaricomycetes</taxon>
        <taxon>Polyporales</taxon>
        <taxon>Polyporaceae</taxon>
        <taxon>Lentinus</taxon>
    </lineage>
</organism>
<accession>A0A5C2SQ36</accession>
<dbReference type="PANTHER" id="PTHR11404">
    <property type="entry name" value="SUPEROXIDE DISMUTASE 2"/>
    <property type="match status" value="1"/>
</dbReference>
<dbReference type="OrthoDB" id="239262at2759"/>
<feature type="domain" description="Manganese/iron superoxide dismutase C-terminal" evidence="5">
    <location>
        <begin position="16"/>
        <end position="63"/>
    </location>
</feature>
<keyword evidence="4" id="KW-0560">Oxidoreductase</keyword>
<dbReference type="AlphaFoldDB" id="A0A5C2SQ36"/>
<gene>
    <name evidence="6" type="ORF">L227DRAFT_394783</name>
</gene>
<dbReference type="Proteomes" id="UP000313359">
    <property type="component" value="Unassembled WGS sequence"/>
</dbReference>
<keyword evidence="7" id="KW-1185">Reference proteome</keyword>
<evidence type="ECO:0000259" key="5">
    <source>
        <dbReference type="Pfam" id="PF02777"/>
    </source>
</evidence>
<dbReference type="InterPro" id="IPR050265">
    <property type="entry name" value="Fe/Mn_Superoxide_Dismutase"/>
</dbReference>
<sequence>MSRHRLQLELARLQPEHQQAGDCHRPHVPILGIDIWKHVFYLYYRNVKSDCLTAIWNVINFNETVCRFVKAIKSTRREGARTLRRVENQHGGREPARREGGGEIRGVGSVLREMRIEADVAVATSESLAELQLESSASTSCTRSALRAVCLDRFTTSLSLSYMIMIYTCISPRGHRC</sequence>
<keyword evidence="3" id="KW-0479">Metal-binding</keyword>
<dbReference type="GO" id="GO:0005739">
    <property type="term" value="C:mitochondrion"/>
    <property type="evidence" value="ECO:0007669"/>
    <property type="project" value="TreeGrafter"/>
</dbReference>
<dbReference type="InterPro" id="IPR036314">
    <property type="entry name" value="SOD_C_sf"/>
</dbReference>
<dbReference type="EC" id="1.15.1.1" evidence="2"/>
<comment type="similarity">
    <text evidence="1">Belongs to the iron/manganese superoxide dismutase family.</text>
</comment>
<dbReference type="GO" id="GO:0030145">
    <property type="term" value="F:manganese ion binding"/>
    <property type="evidence" value="ECO:0007669"/>
    <property type="project" value="TreeGrafter"/>
</dbReference>
<evidence type="ECO:0000256" key="1">
    <source>
        <dbReference type="ARBA" id="ARBA00008714"/>
    </source>
</evidence>